<accession>A0AAF5PQS4</accession>
<name>A0AAF5PQS4_WUCBA</name>
<dbReference type="WBParaSite" id="mrna-Wban_04196">
    <property type="protein sequence ID" value="mrna-Wban_04196"/>
    <property type="gene ID" value="Wban_04196"/>
</dbReference>
<proteinExistence type="predicted"/>
<reference evidence="2" key="3">
    <citation type="submission" date="2024-02" db="UniProtKB">
        <authorList>
            <consortium name="WormBaseParasite"/>
        </authorList>
    </citation>
    <scope>IDENTIFICATION</scope>
    <source>
        <strain evidence="2">pt0022</strain>
    </source>
</reference>
<protein>
    <submittedName>
        <fullName evidence="2">Uncharacterized protein</fullName>
    </submittedName>
</protein>
<dbReference type="AlphaFoldDB" id="A0AAF5PQS4"/>
<evidence type="ECO:0000313" key="2">
    <source>
        <dbReference type="WBParaSite" id="mrna-Wban_04196"/>
    </source>
</evidence>
<reference evidence="1" key="1">
    <citation type="submission" date="2015-03" db="EMBL/GenBank/DDBJ databases">
        <title>Wuchereria bancrofti Genome Sequencing Papua New Guinea Strain.</title>
        <authorList>
            <person name="Small S.T."/>
            <person name="Serre D."/>
            <person name="Zimmerman P.A."/>
        </authorList>
    </citation>
    <scope>NUCLEOTIDE SEQUENCE [LARGE SCALE GENOMIC DNA]</scope>
    <source>
        <strain evidence="1">pt0022</strain>
    </source>
</reference>
<sequence length="43" mass="5002">MLFCRNFETSAIFATIRTFQISSHNTAKAETLKNALRKQQQQQ</sequence>
<evidence type="ECO:0000313" key="1">
    <source>
        <dbReference type="Proteomes" id="UP000093561"/>
    </source>
</evidence>
<reference evidence="1" key="2">
    <citation type="journal article" date="2016" name="Mol. Ecol.">
        <title>Population genomics of the filarial nematode parasite Wuchereria bancrofti from mosquitoes.</title>
        <authorList>
            <person name="Small S.T."/>
            <person name="Reimer L.J."/>
            <person name="Tisch D.J."/>
            <person name="King C.L."/>
            <person name="Christensen B.M."/>
            <person name="Siba P.M."/>
            <person name="Kazura J.W."/>
            <person name="Serre D."/>
            <person name="Zimmerman P.A."/>
        </authorList>
    </citation>
    <scope>NUCLEOTIDE SEQUENCE</scope>
    <source>
        <strain evidence="1">pt0022</strain>
    </source>
</reference>
<organism evidence="1 2">
    <name type="scientific">Wuchereria bancrofti</name>
    <dbReference type="NCBI Taxonomy" id="6293"/>
    <lineage>
        <taxon>Eukaryota</taxon>
        <taxon>Metazoa</taxon>
        <taxon>Ecdysozoa</taxon>
        <taxon>Nematoda</taxon>
        <taxon>Chromadorea</taxon>
        <taxon>Rhabditida</taxon>
        <taxon>Spirurina</taxon>
        <taxon>Spiruromorpha</taxon>
        <taxon>Filarioidea</taxon>
        <taxon>Onchocercidae</taxon>
        <taxon>Wuchereria</taxon>
    </lineage>
</organism>
<dbReference type="Proteomes" id="UP000093561">
    <property type="component" value="Unassembled WGS sequence"/>
</dbReference>